<protein>
    <submittedName>
        <fullName evidence="2">Uncharacterized protein</fullName>
    </submittedName>
</protein>
<keyword evidence="1" id="KW-0472">Membrane</keyword>
<reference evidence="3" key="1">
    <citation type="submission" date="2015-10" db="EMBL/GenBank/DDBJ databases">
        <title>Complete Genome Sequence of Aeromonas schubertii strain WL1483.</title>
        <authorList>
            <person name="Liu L."/>
        </authorList>
    </citation>
    <scope>NUCLEOTIDE SEQUENCE [LARGE SCALE GENOMIC DNA]</scope>
    <source>
        <strain evidence="3">WL1483</strain>
    </source>
</reference>
<feature type="transmembrane region" description="Helical" evidence="1">
    <location>
        <begin position="35"/>
        <end position="56"/>
    </location>
</feature>
<evidence type="ECO:0000313" key="3">
    <source>
        <dbReference type="Proteomes" id="UP000058114"/>
    </source>
</evidence>
<dbReference type="Proteomes" id="UP000058114">
    <property type="component" value="Chromosome"/>
</dbReference>
<dbReference type="KEGG" id="asr:WL1483_810"/>
<gene>
    <name evidence="2" type="ORF">WL1483_810</name>
</gene>
<sequence>MHFIFMTQREGKYPEALRQGKGPCLRGSRLAIVRALLMLGNSLIPSLFCFCLGTLLELLAHLRHLFTNRLFHKRTPTPSEMSPNRTIVL</sequence>
<evidence type="ECO:0000313" key="2">
    <source>
        <dbReference type="EMBL" id="ALP40229.1"/>
    </source>
</evidence>
<reference evidence="2 3" key="2">
    <citation type="journal article" date="2016" name="Genome Announc.">
        <title>Complete Genome Sequence of the Highly Virulent Aeromonas schubertii Strain WL1483, Isolated from Diseased Snakehead Fish (Channa argus) in China.</title>
        <authorList>
            <person name="Liu L."/>
            <person name="Li N."/>
            <person name="Zhang D."/>
            <person name="Fu X."/>
            <person name="Shi C."/>
            <person name="Lin Q."/>
            <person name="Hao G."/>
        </authorList>
    </citation>
    <scope>NUCLEOTIDE SEQUENCE [LARGE SCALE GENOMIC DNA]</scope>
    <source>
        <strain evidence="2 3">WL1483</strain>
    </source>
</reference>
<name>A0A0S2SET1_9GAMM</name>
<keyword evidence="1" id="KW-0812">Transmembrane</keyword>
<keyword evidence="1" id="KW-1133">Transmembrane helix</keyword>
<dbReference type="PATRIC" id="fig|652.5.peg.2102"/>
<evidence type="ECO:0000256" key="1">
    <source>
        <dbReference type="SAM" id="Phobius"/>
    </source>
</evidence>
<proteinExistence type="predicted"/>
<organism evidence="2 3">
    <name type="scientific">Aeromonas schubertii</name>
    <dbReference type="NCBI Taxonomy" id="652"/>
    <lineage>
        <taxon>Bacteria</taxon>
        <taxon>Pseudomonadati</taxon>
        <taxon>Pseudomonadota</taxon>
        <taxon>Gammaproteobacteria</taxon>
        <taxon>Aeromonadales</taxon>
        <taxon>Aeromonadaceae</taxon>
        <taxon>Aeromonas</taxon>
    </lineage>
</organism>
<dbReference type="EMBL" id="CP013067">
    <property type="protein sequence ID" value="ALP40229.1"/>
    <property type="molecule type" value="Genomic_DNA"/>
</dbReference>
<accession>A0A0S2SET1</accession>
<dbReference type="AlphaFoldDB" id="A0A0S2SET1"/>